<evidence type="ECO:0000313" key="4">
    <source>
        <dbReference type="Proteomes" id="UP001499984"/>
    </source>
</evidence>
<gene>
    <name evidence="3" type="ORF">GCM10022233_31600</name>
</gene>
<reference evidence="4" key="1">
    <citation type="journal article" date="2019" name="Int. J. Syst. Evol. Microbiol.">
        <title>The Global Catalogue of Microorganisms (GCM) 10K type strain sequencing project: providing services to taxonomists for standard genome sequencing and annotation.</title>
        <authorList>
            <consortium name="The Broad Institute Genomics Platform"/>
            <consortium name="The Broad Institute Genome Sequencing Center for Infectious Disease"/>
            <person name="Wu L."/>
            <person name="Ma J."/>
        </authorList>
    </citation>
    <scope>NUCLEOTIDE SEQUENCE [LARGE SCALE GENOMIC DNA]</scope>
    <source>
        <strain evidence="4">JCM 16925</strain>
    </source>
</reference>
<feature type="compositionally biased region" description="Low complexity" evidence="1">
    <location>
        <begin position="1"/>
        <end position="20"/>
    </location>
</feature>
<dbReference type="SUPFAM" id="SSF103473">
    <property type="entry name" value="MFS general substrate transporter"/>
    <property type="match status" value="1"/>
</dbReference>
<dbReference type="EMBL" id="BAAAZY010000010">
    <property type="protein sequence ID" value="GAA4057037.1"/>
    <property type="molecule type" value="Genomic_DNA"/>
</dbReference>
<feature type="transmembrane region" description="Helical" evidence="2">
    <location>
        <begin position="88"/>
        <end position="107"/>
    </location>
</feature>
<keyword evidence="2" id="KW-1133">Transmembrane helix</keyword>
<keyword evidence="2" id="KW-0812">Transmembrane</keyword>
<keyword evidence="4" id="KW-1185">Reference proteome</keyword>
<sequence>MTADPYAGSSSSAPSDAAPRPYREVTDARGRVYRIGETDRDILGHPRKIMVYLPWIAMMAIGVFEYAYGSAEDTLSHAHGWTQSNTFWILSVWVFFQAGIAFPAGWLRDSSMAGSRTDHCRSSSSSTTGSTPRTTIGCWT</sequence>
<feature type="compositionally biased region" description="Low complexity" evidence="1">
    <location>
        <begin position="122"/>
        <end position="140"/>
    </location>
</feature>
<dbReference type="InterPro" id="IPR036259">
    <property type="entry name" value="MFS_trans_sf"/>
</dbReference>
<protein>
    <submittedName>
        <fullName evidence="3">Uncharacterized protein</fullName>
    </submittedName>
</protein>
<evidence type="ECO:0000256" key="1">
    <source>
        <dbReference type="SAM" id="MobiDB-lite"/>
    </source>
</evidence>
<accession>A0ABP7V0Q9</accession>
<evidence type="ECO:0000313" key="3">
    <source>
        <dbReference type="EMBL" id="GAA4057037.1"/>
    </source>
</evidence>
<dbReference type="Proteomes" id="UP001499984">
    <property type="component" value="Unassembled WGS sequence"/>
</dbReference>
<name>A0ABP7V0Q9_9ACTN</name>
<comment type="caution">
    <text evidence="3">The sequence shown here is derived from an EMBL/GenBank/DDBJ whole genome shotgun (WGS) entry which is preliminary data.</text>
</comment>
<evidence type="ECO:0000256" key="2">
    <source>
        <dbReference type="SAM" id="Phobius"/>
    </source>
</evidence>
<feature type="region of interest" description="Disordered" evidence="1">
    <location>
        <begin position="118"/>
        <end position="140"/>
    </location>
</feature>
<feature type="transmembrane region" description="Helical" evidence="2">
    <location>
        <begin position="49"/>
        <end position="68"/>
    </location>
</feature>
<keyword evidence="2" id="KW-0472">Membrane</keyword>
<organism evidence="3 4">
    <name type="scientific">Streptomyces shaanxiensis</name>
    <dbReference type="NCBI Taxonomy" id="653357"/>
    <lineage>
        <taxon>Bacteria</taxon>
        <taxon>Bacillati</taxon>
        <taxon>Actinomycetota</taxon>
        <taxon>Actinomycetes</taxon>
        <taxon>Kitasatosporales</taxon>
        <taxon>Streptomycetaceae</taxon>
        <taxon>Streptomyces</taxon>
    </lineage>
</organism>
<feature type="region of interest" description="Disordered" evidence="1">
    <location>
        <begin position="1"/>
        <end position="22"/>
    </location>
</feature>
<proteinExistence type="predicted"/>